<dbReference type="SUPFAM" id="SSF47384">
    <property type="entry name" value="Homodimeric domain of signal transducing histidine kinase"/>
    <property type="match status" value="1"/>
</dbReference>
<accession>A0A7J5A7B9</accession>
<name>A0A7J5A7B9_9FLAO</name>
<feature type="domain" description="Histidine kinase" evidence="6">
    <location>
        <begin position="177"/>
        <end position="384"/>
    </location>
</feature>
<organism evidence="7 8">
    <name type="scientific">Tenacibaculum aiptasiae</name>
    <dbReference type="NCBI Taxonomy" id="426481"/>
    <lineage>
        <taxon>Bacteria</taxon>
        <taxon>Pseudomonadati</taxon>
        <taxon>Bacteroidota</taxon>
        <taxon>Flavobacteriia</taxon>
        <taxon>Flavobacteriales</taxon>
        <taxon>Flavobacteriaceae</taxon>
        <taxon>Tenacibaculum</taxon>
    </lineage>
</organism>
<evidence type="ECO:0000256" key="5">
    <source>
        <dbReference type="ARBA" id="ARBA00022777"/>
    </source>
</evidence>
<sequence>MEQDNKILDILRLYEYSMSIGKSLDYYENCNSFLKLLLTRRNLNACWILNLNEKDQLIKKYSIPHGNDINPVLSPNLKSFLNSINNYIIIEYSQDFKELVPIKVNEGTIVIYKLYQGNYLFLYTNTSNIYKKNSEQLLPVINKFSHTLEACMVFEKKQKLLEQLEEKNKDLSNYAHIVSHDLRSPLRNIETLVTWLKADHVENLNNEAVQFLDSISDNIHIMESLVKGILEYSTINRNDFNFSKLDLNHIIKKILQYTNVPENIEITVSKDFPSILGNEHRIQQLFQNLIGNAIKYNDKEKGLIEVGFFEEDEKTVYYVKDNGKGIEKEYHSKIFNAFLKLEDTKDSIGIGLSIVKKIISNYGGKIWLTSELGKGTTFFFTLEK</sequence>
<comment type="catalytic activity">
    <reaction evidence="1">
        <text>ATP + protein L-histidine = ADP + protein N-phospho-L-histidine.</text>
        <dbReference type="EC" id="2.7.13.3"/>
    </reaction>
</comment>
<dbReference type="InterPro" id="IPR005467">
    <property type="entry name" value="His_kinase_dom"/>
</dbReference>
<dbReference type="GO" id="GO:0000155">
    <property type="term" value="F:phosphorelay sensor kinase activity"/>
    <property type="evidence" value="ECO:0007669"/>
    <property type="project" value="InterPro"/>
</dbReference>
<dbReference type="OrthoDB" id="9781208at2"/>
<dbReference type="InterPro" id="IPR036097">
    <property type="entry name" value="HisK_dim/P_sf"/>
</dbReference>
<evidence type="ECO:0000256" key="1">
    <source>
        <dbReference type="ARBA" id="ARBA00000085"/>
    </source>
</evidence>
<dbReference type="PANTHER" id="PTHR42878:SF15">
    <property type="entry name" value="BACTERIOPHYTOCHROME"/>
    <property type="match status" value="1"/>
</dbReference>
<dbReference type="Pfam" id="PF02518">
    <property type="entry name" value="HATPase_c"/>
    <property type="match status" value="1"/>
</dbReference>
<dbReference type="Proteomes" id="UP000467305">
    <property type="component" value="Unassembled WGS sequence"/>
</dbReference>
<keyword evidence="3" id="KW-0597">Phosphoprotein</keyword>
<dbReference type="SMART" id="SM00387">
    <property type="entry name" value="HATPase_c"/>
    <property type="match status" value="1"/>
</dbReference>
<dbReference type="InterPro" id="IPR003661">
    <property type="entry name" value="HisK_dim/P_dom"/>
</dbReference>
<dbReference type="PANTHER" id="PTHR42878">
    <property type="entry name" value="TWO-COMPONENT HISTIDINE KINASE"/>
    <property type="match status" value="1"/>
</dbReference>
<evidence type="ECO:0000313" key="7">
    <source>
        <dbReference type="EMBL" id="KAB1153445.1"/>
    </source>
</evidence>
<dbReference type="GO" id="GO:0007234">
    <property type="term" value="P:osmosensory signaling via phosphorelay pathway"/>
    <property type="evidence" value="ECO:0007669"/>
    <property type="project" value="TreeGrafter"/>
</dbReference>
<dbReference type="Gene3D" id="1.10.287.130">
    <property type="match status" value="1"/>
</dbReference>
<evidence type="ECO:0000256" key="4">
    <source>
        <dbReference type="ARBA" id="ARBA00022679"/>
    </source>
</evidence>
<protein>
    <recommendedName>
        <fullName evidence="2">histidine kinase</fullName>
        <ecNumber evidence="2">2.7.13.3</ecNumber>
    </recommendedName>
</protein>
<reference evidence="7 8" key="1">
    <citation type="submission" date="2019-09" db="EMBL/GenBank/DDBJ databases">
        <authorList>
            <person name="Cao W.R."/>
        </authorList>
    </citation>
    <scope>NUCLEOTIDE SEQUENCE [LARGE SCALE GENOMIC DNA]</scope>
    <source>
        <strain evidence="8">a4</strain>
    </source>
</reference>
<gene>
    <name evidence="7" type="ORF">F7018_16560</name>
</gene>
<evidence type="ECO:0000256" key="2">
    <source>
        <dbReference type="ARBA" id="ARBA00012438"/>
    </source>
</evidence>
<keyword evidence="8" id="KW-1185">Reference proteome</keyword>
<dbReference type="PRINTS" id="PR00344">
    <property type="entry name" value="BCTRLSENSOR"/>
</dbReference>
<dbReference type="Gene3D" id="3.30.565.10">
    <property type="entry name" value="Histidine kinase-like ATPase, C-terminal domain"/>
    <property type="match status" value="1"/>
</dbReference>
<dbReference type="PROSITE" id="PS50109">
    <property type="entry name" value="HIS_KIN"/>
    <property type="match status" value="1"/>
</dbReference>
<dbReference type="InterPro" id="IPR003594">
    <property type="entry name" value="HATPase_dom"/>
</dbReference>
<dbReference type="CDD" id="cd00082">
    <property type="entry name" value="HisKA"/>
    <property type="match status" value="1"/>
</dbReference>
<keyword evidence="5" id="KW-0418">Kinase</keyword>
<comment type="caution">
    <text evidence="7">The sequence shown here is derived from an EMBL/GenBank/DDBJ whole genome shotgun (WGS) entry which is preliminary data.</text>
</comment>
<dbReference type="EC" id="2.7.13.3" evidence="2"/>
<evidence type="ECO:0000256" key="3">
    <source>
        <dbReference type="ARBA" id="ARBA00022553"/>
    </source>
</evidence>
<dbReference type="GO" id="GO:0030295">
    <property type="term" value="F:protein kinase activator activity"/>
    <property type="evidence" value="ECO:0007669"/>
    <property type="project" value="TreeGrafter"/>
</dbReference>
<dbReference type="Pfam" id="PF00512">
    <property type="entry name" value="HisKA"/>
    <property type="match status" value="1"/>
</dbReference>
<dbReference type="SUPFAM" id="SSF55874">
    <property type="entry name" value="ATPase domain of HSP90 chaperone/DNA topoisomerase II/histidine kinase"/>
    <property type="match status" value="1"/>
</dbReference>
<dbReference type="InterPro" id="IPR050351">
    <property type="entry name" value="BphY/WalK/GraS-like"/>
</dbReference>
<proteinExistence type="predicted"/>
<dbReference type="RefSeq" id="WP_150901220.1">
    <property type="nucleotide sequence ID" value="NZ_WAAU01000034.1"/>
</dbReference>
<dbReference type="AlphaFoldDB" id="A0A7J5A7B9"/>
<dbReference type="EMBL" id="WAAU01000034">
    <property type="protein sequence ID" value="KAB1153445.1"/>
    <property type="molecule type" value="Genomic_DNA"/>
</dbReference>
<dbReference type="SMART" id="SM00388">
    <property type="entry name" value="HisKA"/>
    <property type="match status" value="1"/>
</dbReference>
<dbReference type="InterPro" id="IPR004358">
    <property type="entry name" value="Sig_transdc_His_kin-like_C"/>
</dbReference>
<evidence type="ECO:0000259" key="6">
    <source>
        <dbReference type="PROSITE" id="PS50109"/>
    </source>
</evidence>
<evidence type="ECO:0000313" key="8">
    <source>
        <dbReference type="Proteomes" id="UP000467305"/>
    </source>
</evidence>
<dbReference type="InterPro" id="IPR036890">
    <property type="entry name" value="HATPase_C_sf"/>
</dbReference>
<dbReference type="FunFam" id="3.30.565.10:FF:000006">
    <property type="entry name" value="Sensor histidine kinase WalK"/>
    <property type="match status" value="1"/>
</dbReference>
<keyword evidence="4" id="KW-0808">Transferase</keyword>
<dbReference type="GO" id="GO:0000156">
    <property type="term" value="F:phosphorelay response regulator activity"/>
    <property type="evidence" value="ECO:0007669"/>
    <property type="project" value="TreeGrafter"/>
</dbReference>